<dbReference type="PROSITE" id="PS50850">
    <property type="entry name" value="MFS"/>
    <property type="match status" value="1"/>
</dbReference>
<reference evidence="10 11" key="1">
    <citation type="submission" date="2016-08" db="EMBL/GenBank/DDBJ databases">
        <title>A Parts List for Fungal Cellulosomes Revealed by Comparative Genomics.</title>
        <authorList>
            <consortium name="DOE Joint Genome Institute"/>
            <person name="Haitjema C.H."/>
            <person name="Gilmore S.P."/>
            <person name="Henske J.K."/>
            <person name="Solomon K.V."/>
            <person name="De Groot R."/>
            <person name="Kuo A."/>
            <person name="Mondo S.J."/>
            <person name="Salamov A.A."/>
            <person name="Labutti K."/>
            <person name="Zhao Z."/>
            <person name="Chiniquy J."/>
            <person name="Barry K."/>
            <person name="Brewer H.M."/>
            <person name="Purvine S.O."/>
            <person name="Wright A.T."/>
            <person name="Boxma B."/>
            <person name="Van Alen T."/>
            <person name="Hackstein J.H."/>
            <person name="Baker S.E."/>
            <person name="Grigoriev I.V."/>
            <person name="O'Malley M.A."/>
        </authorList>
    </citation>
    <scope>NUCLEOTIDE SEQUENCE [LARGE SCALE GENOMIC DNA]</scope>
    <source>
        <strain evidence="10 11">S4</strain>
    </source>
</reference>
<evidence type="ECO:0000256" key="8">
    <source>
        <dbReference type="SAM" id="Phobius"/>
    </source>
</evidence>
<dbReference type="PROSITE" id="PS00216">
    <property type="entry name" value="SUGAR_TRANSPORT_1"/>
    <property type="match status" value="1"/>
</dbReference>
<evidence type="ECO:0000256" key="1">
    <source>
        <dbReference type="ARBA" id="ARBA00004141"/>
    </source>
</evidence>
<evidence type="ECO:0000256" key="6">
    <source>
        <dbReference type="ARBA" id="ARBA00023136"/>
    </source>
</evidence>
<comment type="caution">
    <text evidence="10">The sequence shown here is derived from an EMBL/GenBank/DDBJ whole genome shotgun (WGS) entry which is preliminary data.</text>
</comment>
<feature type="transmembrane region" description="Helical" evidence="8">
    <location>
        <begin position="346"/>
        <end position="368"/>
    </location>
</feature>
<feature type="transmembrane region" description="Helical" evidence="8">
    <location>
        <begin position="12"/>
        <end position="37"/>
    </location>
</feature>
<evidence type="ECO:0000256" key="2">
    <source>
        <dbReference type="ARBA" id="ARBA00010992"/>
    </source>
</evidence>
<dbReference type="PRINTS" id="PR00171">
    <property type="entry name" value="SUGRTRNSPORT"/>
</dbReference>
<keyword evidence="6 8" id="KW-0472">Membrane</keyword>
<dbReference type="InterPro" id="IPR005829">
    <property type="entry name" value="Sugar_transporter_CS"/>
</dbReference>
<feature type="domain" description="Major facilitator superfamily (MFS) profile" evidence="9">
    <location>
        <begin position="15"/>
        <end position="467"/>
    </location>
</feature>
<evidence type="ECO:0000256" key="4">
    <source>
        <dbReference type="ARBA" id="ARBA00022692"/>
    </source>
</evidence>
<feature type="transmembrane region" description="Helical" evidence="8">
    <location>
        <begin position="188"/>
        <end position="209"/>
    </location>
</feature>
<comment type="similarity">
    <text evidence="2 7">Belongs to the major facilitator superfamily. Sugar transporter (TC 2.A.1.1) family.</text>
</comment>
<name>A0A1Y1VY87_9FUNG</name>
<dbReference type="InterPro" id="IPR003663">
    <property type="entry name" value="Sugar/inositol_transpt"/>
</dbReference>
<dbReference type="PROSITE" id="PS00217">
    <property type="entry name" value="SUGAR_TRANSPORT_2"/>
    <property type="match status" value="1"/>
</dbReference>
<dbReference type="GO" id="GO:0005351">
    <property type="term" value="F:carbohydrate:proton symporter activity"/>
    <property type="evidence" value="ECO:0007669"/>
    <property type="project" value="TreeGrafter"/>
</dbReference>
<feature type="transmembrane region" description="Helical" evidence="8">
    <location>
        <begin position="443"/>
        <end position="463"/>
    </location>
</feature>
<dbReference type="Proteomes" id="UP000193944">
    <property type="component" value="Unassembled WGS sequence"/>
</dbReference>
<dbReference type="InterPro" id="IPR036259">
    <property type="entry name" value="MFS_trans_sf"/>
</dbReference>
<protein>
    <submittedName>
        <fullName evidence="10">General substrate transporter</fullName>
    </submittedName>
</protein>
<evidence type="ECO:0000256" key="7">
    <source>
        <dbReference type="RuleBase" id="RU003346"/>
    </source>
</evidence>
<dbReference type="SUPFAM" id="SSF103473">
    <property type="entry name" value="MFS general substrate transporter"/>
    <property type="match status" value="1"/>
</dbReference>
<dbReference type="Gene3D" id="1.20.1250.20">
    <property type="entry name" value="MFS general substrate transporter like domains"/>
    <property type="match status" value="1"/>
</dbReference>
<dbReference type="AlphaFoldDB" id="A0A1Y1VY87"/>
<comment type="subcellular location">
    <subcellularLocation>
        <location evidence="1">Membrane</location>
        <topology evidence="1">Multi-pass membrane protein</topology>
    </subcellularLocation>
</comment>
<evidence type="ECO:0000313" key="11">
    <source>
        <dbReference type="Proteomes" id="UP000193944"/>
    </source>
</evidence>
<keyword evidence="11" id="KW-1185">Reference proteome</keyword>
<evidence type="ECO:0000256" key="5">
    <source>
        <dbReference type="ARBA" id="ARBA00022989"/>
    </source>
</evidence>
<dbReference type="NCBIfam" id="TIGR00879">
    <property type="entry name" value="SP"/>
    <property type="match status" value="1"/>
</dbReference>
<evidence type="ECO:0000259" key="9">
    <source>
        <dbReference type="PROSITE" id="PS50850"/>
    </source>
</evidence>
<feature type="transmembrane region" description="Helical" evidence="8">
    <location>
        <begin position="69"/>
        <end position="89"/>
    </location>
</feature>
<keyword evidence="4 8" id="KW-0812">Transmembrane</keyword>
<dbReference type="InterPro" id="IPR005828">
    <property type="entry name" value="MFS_sugar_transport-like"/>
</dbReference>
<evidence type="ECO:0000256" key="3">
    <source>
        <dbReference type="ARBA" id="ARBA00022448"/>
    </source>
</evidence>
<gene>
    <name evidence="10" type="ORF">BCR32DRAFT_286401</name>
</gene>
<dbReference type="PANTHER" id="PTHR48022">
    <property type="entry name" value="PLASTIDIC GLUCOSE TRANSPORTER 4"/>
    <property type="match status" value="1"/>
</dbReference>
<evidence type="ECO:0000313" key="10">
    <source>
        <dbReference type="EMBL" id="ORX65995.1"/>
    </source>
</evidence>
<dbReference type="STRING" id="1754192.A0A1Y1VY87"/>
<dbReference type="GO" id="GO:0016020">
    <property type="term" value="C:membrane"/>
    <property type="evidence" value="ECO:0007669"/>
    <property type="project" value="UniProtKB-SubCell"/>
</dbReference>
<dbReference type="InterPro" id="IPR050360">
    <property type="entry name" value="MFS_Sugar_Transporters"/>
</dbReference>
<dbReference type="OrthoDB" id="4540492at2759"/>
<dbReference type="InterPro" id="IPR020846">
    <property type="entry name" value="MFS_dom"/>
</dbReference>
<keyword evidence="3 7" id="KW-0813">Transport</keyword>
<feature type="transmembrane region" description="Helical" evidence="8">
    <location>
        <begin position="98"/>
        <end position="120"/>
    </location>
</feature>
<organism evidence="10 11">
    <name type="scientific">Anaeromyces robustus</name>
    <dbReference type="NCBI Taxonomy" id="1754192"/>
    <lineage>
        <taxon>Eukaryota</taxon>
        <taxon>Fungi</taxon>
        <taxon>Fungi incertae sedis</taxon>
        <taxon>Chytridiomycota</taxon>
        <taxon>Chytridiomycota incertae sedis</taxon>
        <taxon>Neocallimastigomycetes</taxon>
        <taxon>Neocallimastigales</taxon>
        <taxon>Neocallimastigaceae</taxon>
        <taxon>Anaeromyces</taxon>
    </lineage>
</organism>
<feature type="transmembrane region" description="Helical" evidence="8">
    <location>
        <begin position="417"/>
        <end position="437"/>
    </location>
</feature>
<reference evidence="10 11" key="2">
    <citation type="submission" date="2016-08" db="EMBL/GenBank/DDBJ databases">
        <title>Pervasive Adenine N6-methylation of Active Genes in Fungi.</title>
        <authorList>
            <consortium name="DOE Joint Genome Institute"/>
            <person name="Mondo S.J."/>
            <person name="Dannebaum R.O."/>
            <person name="Kuo R.C."/>
            <person name="Labutti K."/>
            <person name="Haridas S."/>
            <person name="Kuo A."/>
            <person name="Salamov A."/>
            <person name="Ahrendt S.R."/>
            <person name="Lipzen A."/>
            <person name="Sullivan W."/>
            <person name="Andreopoulos W.B."/>
            <person name="Clum A."/>
            <person name="Lindquist E."/>
            <person name="Daum C."/>
            <person name="Ramamoorthy G.K."/>
            <person name="Gryganskyi A."/>
            <person name="Culley D."/>
            <person name="Magnuson J.K."/>
            <person name="James T.Y."/>
            <person name="O'Malley M.A."/>
            <person name="Stajich J.E."/>
            <person name="Spatafora J.W."/>
            <person name="Visel A."/>
            <person name="Grigoriev I.V."/>
        </authorList>
    </citation>
    <scope>NUCLEOTIDE SEQUENCE [LARGE SCALE GENOMIC DNA]</scope>
    <source>
        <strain evidence="10 11">S4</strain>
    </source>
</reference>
<proteinExistence type="inferred from homology"/>
<sequence length="510" mass="57931">MGEIKDHLNKNILIYTFICAIGAAVFGWEIGIILYSMKASFGKRFGMYNFNPTTKQWDDSDDKNLREMIITPSFTVGSLLGTIIVYFIIDRFGRSKSLCVASVIYFIGVIGQVSFGTVLTLCLGRLVSGIGAGIATTISPLYIAEISPKEIRGTLGVITSLGLQFGKFMACLYETLCLKLISNTTAQWRVALSGLAIPTIMFLIVVWFLPETPRFLLMKNRDEEALEVLSKLREKSKDEPSLTSEFNDMSSKLKVDMATGVMSWKEAFSDKSIVYRLFIIIILQLLRMLVGIAAIAYFSTQIYSKYLNIPTKTYGAWLATLNALINIVFGIPVIKYIERFGRRKTLLWSSFILFTTMVLTFVLCYVVDKTKNMVYGWLCVIVMYLYSITNCTGWDSSIQIWQAEVFPINMRARANSVGWFFKYVGSIIVTSTSSTLLKYLGYYTFWVYAAFCFIAFFFILFTLRETKGLTLEETENLYRNSEKSTIYNKNDDIKMKKNNQEKSDYGITNA</sequence>
<accession>A0A1Y1VY87</accession>
<feature type="transmembrane region" description="Helical" evidence="8">
    <location>
        <begin position="273"/>
        <end position="298"/>
    </location>
</feature>
<dbReference type="EMBL" id="MCFG01000451">
    <property type="protein sequence ID" value="ORX65995.1"/>
    <property type="molecule type" value="Genomic_DNA"/>
</dbReference>
<feature type="transmembrane region" description="Helical" evidence="8">
    <location>
        <begin position="374"/>
        <end position="396"/>
    </location>
</feature>
<dbReference type="Pfam" id="PF00083">
    <property type="entry name" value="Sugar_tr"/>
    <property type="match status" value="1"/>
</dbReference>
<keyword evidence="5 8" id="KW-1133">Transmembrane helix</keyword>
<dbReference type="PANTHER" id="PTHR48022:SF2">
    <property type="entry name" value="PLASTIDIC GLUCOSE TRANSPORTER 4"/>
    <property type="match status" value="1"/>
</dbReference>
<feature type="transmembrane region" description="Helical" evidence="8">
    <location>
        <begin position="314"/>
        <end position="334"/>
    </location>
</feature>